<dbReference type="EMBL" id="MU250546">
    <property type="protein sequence ID" value="KAG7443269.1"/>
    <property type="molecule type" value="Genomic_DNA"/>
</dbReference>
<gene>
    <name evidence="1" type="ORF">BT62DRAFT_1009473</name>
</gene>
<protein>
    <recommendedName>
        <fullName evidence="3">F-box domain-containing protein</fullName>
    </recommendedName>
</protein>
<comment type="caution">
    <text evidence="1">The sequence shown here is derived from an EMBL/GenBank/DDBJ whole genome shotgun (WGS) entry which is preliminary data.</text>
</comment>
<dbReference type="Gene3D" id="3.80.10.10">
    <property type="entry name" value="Ribonuclease Inhibitor"/>
    <property type="match status" value="1"/>
</dbReference>
<keyword evidence="2" id="KW-1185">Reference proteome</keyword>
<accession>A0A9P8APR5</accession>
<dbReference type="RefSeq" id="XP_043036769.1">
    <property type="nucleotide sequence ID" value="XM_043177554.1"/>
</dbReference>
<dbReference type="InterPro" id="IPR032675">
    <property type="entry name" value="LRR_dom_sf"/>
</dbReference>
<name>A0A9P8APR5_9AGAR</name>
<evidence type="ECO:0000313" key="1">
    <source>
        <dbReference type="EMBL" id="KAG7443269.1"/>
    </source>
</evidence>
<evidence type="ECO:0008006" key="3">
    <source>
        <dbReference type="Google" id="ProtNLM"/>
    </source>
</evidence>
<dbReference type="AlphaFoldDB" id="A0A9P8APR5"/>
<evidence type="ECO:0000313" key="2">
    <source>
        <dbReference type="Proteomes" id="UP000812287"/>
    </source>
</evidence>
<proteinExistence type="predicted"/>
<sequence length="412" mass="47585">MDRLPQELVDAIVDVLRNDRRSLRALLCVSRSLHSQAKVHFFRSLYLATERSVSGFHDSCIRSPDIPRLVQNFFLTLWDNAGFRASLEQLLRRFPLPNVHTLNLAMYTENYDIKKIPAALLSCPLTSLTLRAVIFYPEDLPKFLRCYPALRHLDFSSARIPTTSMEQIDQGTVLSIEDLSISCNFVPLCLDKQLFSLHALRRIKLASFQLTRLHECQRLLESPNGILQRLHIYQPHDYGEFHFAAFNLTALDHHYSSESSSRPMHKLEMLHVPFLIFEVSRNDRIALISMKWFIDCLRSGKGPVRTSQINIACSPSGKFDRSFLQRAVDESVWSSLDSLMTTTPRFADTTLCIWVGYGVQWYPRKPDSDLLEITRGFILNALPRLRLVNRLEVHCKVLQRSFDEVMYLIGEK</sequence>
<dbReference type="Proteomes" id="UP000812287">
    <property type="component" value="Unassembled WGS sequence"/>
</dbReference>
<reference evidence="1" key="1">
    <citation type="submission" date="2020-11" db="EMBL/GenBank/DDBJ databases">
        <title>Adaptations for nitrogen fixation in a non-lichenized fungal sporocarp promotes dispersal by wood-feeding termites.</title>
        <authorList>
            <consortium name="DOE Joint Genome Institute"/>
            <person name="Koch R.A."/>
            <person name="Yoon G."/>
            <person name="Arayal U."/>
            <person name="Lail K."/>
            <person name="Amirebrahimi M."/>
            <person name="Labutti K."/>
            <person name="Lipzen A."/>
            <person name="Riley R."/>
            <person name="Barry K."/>
            <person name="Henrissat B."/>
            <person name="Grigoriev I.V."/>
            <person name="Herr J.R."/>
            <person name="Aime M.C."/>
        </authorList>
    </citation>
    <scope>NUCLEOTIDE SEQUENCE</scope>
    <source>
        <strain evidence="1">MCA 3950</strain>
    </source>
</reference>
<dbReference type="OrthoDB" id="2844714at2759"/>
<organism evidence="1 2">
    <name type="scientific">Guyanagaster necrorhizus</name>
    <dbReference type="NCBI Taxonomy" id="856835"/>
    <lineage>
        <taxon>Eukaryota</taxon>
        <taxon>Fungi</taxon>
        <taxon>Dikarya</taxon>
        <taxon>Basidiomycota</taxon>
        <taxon>Agaricomycotina</taxon>
        <taxon>Agaricomycetes</taxon>
        <taxon>Agaricomycetidae</taxon>
        <taxon>Agaricales</taxon>
        <taxon>Marasmiineae</taxon>
        <taxon>Physalacriaceae</taxon>
        <taxon>Guyanagaster</taxon>
    </lineage>
</organism>
<dbReference type="SUPFAM" id="SSF52047">
    <property type="entry name" value="RNI-like"/>
    <property type="match status" value="1"/>
</dbReference>
<dbReference type="GeneID" id="66099841"/>